<dbReference type="AlphaFoldDB" id="A0AAW0JWM6"/>
<dbReference type="InterPro" id="IPR029066">
    <property type="entry name" value="PLP-binding_barrel"/>
</dbReference>
<gene>
    <name evidence="4" type="ORF">U0070_024666</name>
</gene>
<comment type="caution">
    <text evidence="4">The sequence shown here is derived from an EMBL/GenBank/DDBJ whole genome shotgun (WGS) entry which is preliminary data.</text>
</comment>
<dbReference type="EMBL" id="JBBHLL010000014">
    <property type="protein sequence ID" value="KAK7831378.1"/>
    <property type="molecule type" value="Genomic_DNA"/>
</dbReference>
<evidence type="ECO:0000256" key="3">
    <source>
        <dbReference type="ARBA" id="ARBA00049127"/>
    </source>
</evidence>
<dbReference type="SUPFAM" id="SSF51419">
    <property type="entry name" value="PLP-binding barrel"/>
    <property type="match status" value="1"/>
</dbReference>
<dbReference type="GO" id="GO:0004586">
    <property type="term" value="F:ornithine decarboxylase activity"/>
    <property type="evidence" value="ECO:0007669"/>
    <property type="project" value="UniProtKB-EC"/>
</dbReference>
<dbReference type="Gene3D" id="2.40.37.10">
    <property type="entry name" value="Lyase, Ornithine Decarboxylase, Chain A, domain 1"/>
    <property type="match status" value="1"/>
</dbReference>
<dbReference type="GO" id="GO:0005737">
    <property type="term" value="C:cytoplasm"/>
    <property type="evidence" value="ECO:0007669"/>
    <property type="project" value="TreeGrafter"/>
</dbReference>
<dbReference type="InterPro" id="IPR009006">
    <property type="entry name" value="Ala_racemase/Decarboxylase_C"/>
</dbReference>
<sequence length="83" mass="9595">MDGFHKEEFDYHILDEGFTAKDIPNQKINEVSFSDDKDAFYIADLGDILRNHLRWLKTLSHVTPFYAVKSNDSRATVNTLSCQ</sequence>
<dbReference type="PRINTS" id="PR01182">
    <property type="entry name" value="ORNDCRBXLASE"/>
</dbReference>
<dbReference type="InterPro" id="IPR002433">
    <property type="entry name" value="Orn_de-COase"/>
</dbReference>
<dbReference type="PANTHER" id="PTHR11482">
    <property type="entry name" value="ARGININE/DIAMINOPIMELATE/ORNITHINE DECARBOXYLASE"/>
    <property type="match status" value="1"/>
</dbReference>
<accession>A0AAW0JWM6</accession>
<dbReference type="PANTHER" id="PTHR11482:SF42">
    <property type="entry name" value="ORNITHINE DECARBOXYLASE"/>
    <property type="match status" value="1"/>
</dbReference>
<proteinExistence type="predicted"/>
<dbReference type="Gene3D" id="3.20.20.10">
    <property type="entry name" value="Alanine racemase"/>
    <property type="match status" value="1"/>
</dbReference>
<dbReference type="GO" id="GO:0033387">
    <property type="term" value="P:putrescine biosynthetic process from arginine, via ornithine"/>
    <property type="evidence" value="ECO:0007669"/>
    <property type="project" value="TreeGrafter"/>
</dbReference>
<protein>
    <recommendedName>
        <fullName evidence="2">ornithine decarboxylase</fullName>
        <ecNumber evidence="2">4.1.1.17</ecNumber>
    </recommendedName>
</protein>
<evidence type="ECO:0000313" key="5">
    <source>
        <dbReference type="Proteomes" id="UP001488838"/>
    </source>
</evidence>
<name>A0AAW0JWM6_MYOGA</name>
<dbReference type="Proteomes" id="UP001488838">
    <property type="component" value="Unassembled WGS sequence"/>
</dbReference>
<evidence type="ECO:0000256" key="1">
    <source>
        <dbReference type="ARBA" id="ARBA00034115"/>
    </source>
</evidence>
<dbReference type="EC" id="4.1.1.17" evidence="2"/>
<evidence type="ECO:0000256" key="2">
    <source>
        <dbReference type="ARBA" id="ARBA00034138"/>
    </source>
</evidence>
<reference evidence="4 5" key="1">
    <citation type="journal article" date="2023" name="bioRxiv">
        <title>Conserved and derived expression patterns and positive selection on dental genes reveal complex evolutionary context of ever-growing rodent molars.</title>
        <authorList>
            <person name="Calamari Z.T."/>
            <person name="Song A."/>
            <person name="Cohen E."/>
            <person name="Akter M."/>
            <person name="Roy R.D."/>
            <person name="Hallikas O."/>
            <person name="Christensen M.M."/>
            <person name="Li P."/>
            <person name="Marangoni P."/>
            <person name="Jernvall J."/>
            <person name="Klein O.D."/>
        </authorList>
    </citation>
    <scope>NUCLEOTIDE SEQUENCE [LARGE SCALE GENOMIC DNA]</scope>
    <source>
        <strain evidence="4">V071</strain>
    </source>
</reference>
<organism evidence="4 5">
    <name type="scientific">Myodes glareolus</name>
    <name type="common">Bank vole</name>
    <name type="synonym">Clethrionomys glareolus</name>
    <dbReference type="NCBI Taxonomy" id="447135"/>
    <lineage>
        <taxon>Eukaryota</taxon>
        <taxon>Metazoa</taxon>
        <taxon>Chordata</taxon>
        <taxon>Craniata</taxon>
        <taxon>Vertebrata</taxon>
        <taxon>Euteleostomi</taxon>
        <taxon>Mammalia</taxon>
        <taxon>Eutheria</taxon>
        <taxon>Euarchontoglires</taxon>
        <taxon>Glires</taxon>
        <taxon>Rodentia</taxon>
        <taxon>Myomorpha</taxon>
        <taxon>Muroidea</taxon>
        <taxon>Cricetidae</taxon>
        <taxon>Arvicolinae</taxon>
        <taxon>Myodes</taxon>
    </lineage>
</organism>
<comment type="pathway">
    <text evidence="1">Amine and polyamine biosynthesis; putrescine biosynthesis via L-ornithine pathway; putrescine from L-ornithine: step 1/1.</text>
</comment>
<keyword evidence="5" id="KW-1185">Reference proteome</keyword>
<evidence type="ECO:0000313" key="4">
    <source>
        <dbReference type="EMBL" id="KAK7831378.1"/>
    </source>
</evidence>
<comment type="catalytic activity">
    <reaction evidence="3">
        <text>L-ornithine + H(+) = putrescine + CO2</text>
        <dbReference type="Rhea" id="RHEA:22964"/>
        <dbReference type="ChEBI" id="CHEBI:15378"/>
        <dbReference type="ChEBI" id="CHEBI:16526"/>
        <dbReference type="ChEBI" id="CHEBI:46911"/>
        <dbReference type="ChEBI" id="CHEBI:326268"/>
        <dbReference type="EC" id="4.1.1.17"/>
    </reaction>
</comment>